<evidence type="ECO:0000256" key="1">
    <source>
        <dbReference type="SAM" id="Phobius"/>
    </source>
</evidence>
<organism evidence="2 3">
    <name type="scientific">Thalassotalea eurytherma</name>
    <dbReference type="NCBI Taxonomy" id="1144278"/>
    <lineage>
        <taxon>Bacteria</taxon>
        <taxon>Pseudomonadati</taxon>
        <taxon>Pseudomonadota</taxon>
        <taxon>Gammaproteobacteria</taxon>
        <taxon>Alteromonadales</taxon>
        <taxon>Colwelliaceae</taxon>
        <taxon>Thalassotalea</taxon>
    </lineage>
</organism>
<keyword evidence="3" id="KW-1185">Reference proteome</keyword>
<protein>
    <recommendedName>
        <fullName evidence="4">PH domain-containing protein</fullName>
    </recommendedName>
</protein>
<sequence>MQSYRHKQTGTALLIIMLSSACILIIATYDMVQVMNISLAILAVVSILFSSLTVYLDEDAISWHFGIKFWHRSIKLNQIASAKIITTKWYYGLGIRLTPVGWLYTVSGNQAIELTKVNGERVAIGTNDASGLIAQLNKRHIDFNT</sequence>
<evidence type="ECO:0000313" key="3">
    <source>
        <dbReference type="Proteomes" id="UP001157133"/>
    </source>
</evidence>
<evidence type="ECO:0008006" key="4">
    <source>
        <dbReference type="Google" id="ProtNLM"/>
    </source>
</evidence>
<keyword evidence="1" id="KW-1133">Transmembrane helix</keyword>
<feature type="transmembrane region" description="Helical" evidence="1">
    <location>
        <begin position="12"/>
        <end position="29"/>
    </location>
</feature>
<keyword evidence="1" id="KW-0472">Membrane</keyword>
<accession>A0ABQ6H2D2</accession>
<name>A0ABQ6H2D2_9GAMM</name>
<dbReference type="Proteomes" id="UP001157133">
    <property type="component" value="Unassembled WGS sequence"/>
</dbReference>
<evidence type="ECO:0000313" key="2">
    <source>
        <dbReference type="EMBL" id="GLX82348.1"/>
    </source>
</evidence>
<gene>
    <name evidence="2" type="ORF">theurythT_18000</name>
</gene>
<dbReference type="PROSITE" id="PS51257">
    <property type="entry name" value="PROKAR_LIPOPROTEIN"/>
    <property type="match status" value="1"/>
</dbReference>
<proteinExistence type="predicted"/>
<feature type="transmembrane region" description="Helical" evidence="1">
    <location>
        <begin position="35"/>
        <end position="56"/>
    </location>
</feature>
<comment type="caution">
    <text evidence="2">The sequence shown here is derived from an EMBL/GenBank/DDBJ whole genome shotgun (WGS) entry which is preliminary data.</text>
</comment>
<dbReference type="EMBL" id="BSSU01000008">
    <property type="protein sequence ID" value="GLX82348.1"/>
    <property type="molecule type" value="Genomic_DNA"/>
</dbReference>
<reference evidence="2 3" key="1">
    <citation type="submission" date="2023-03" db="EMBL/GenBank/DDBJ databases">
        <title>Draft genome sequence of Thalassotalea eurytherma JCM 18482T.</title>
        <authorList>
            <person name="Sawabe T."/>
        </authorList>
    </citation>
    <scope>NUCLEOTIDE SEQUENCE [LARGE SCALE GENOMIC DNA]</scope>
    <source>
        <strain evidence="2 3">JCM 18482</strain>
    </source>
</reference>
<keyword evidence="1" id="KW-0812">Transmembrane</keyword>